<dbReference type="EC" id="2.1.1.297" evidence="5"/>
<comment type="catalytic activity">
    <reaction evidence="4 5">
        <text>L-glutaminyl-[peptide chain release factor] + S-adenosyl-L-methionine = N(5)-methyl-L-glutaminyl-[peptide chain release factor] + S-adenosyl-L-homocysteine + H(+)</text>
        <dbReference type="Rhea" id="RHEA:42896"/>
        <dbReference type="Rhea" id="RHEA-COMP:10271"/>
        <dbReference type="Rhea" id="RHEA-COMP:10272"/>
        <dbReference type="ChEBI" id="CHEBI:15378"/>
        <dbReference type="ChEBI" id="CHEBI:30011"/>
        <dbReference type="ChEBI" id="CHEBI:57856"/>
        <dbReference type="ChEBI" id="CHEBI:59789"/>
        <dbReference type="ChEBI" id="CHEBI:61891"/>
        <dbReference type="EC" id="2.1.1.297"/>
    </reaction>
</comment>
<dbReference type="GO" id="GO:0102559">
    <property type="term" value="F:peptide chain release factor N(5)-glutamine methyltransferase activity"/>
    <property type="evidence" value="ECO:0007669"/>
    <property type="project" value="UniProtKB-EC"/>
</dbReference>
<organism evidence="9 10">
    <name type="scientific">Saccharopolyspora montiporae</name>
    <dbReference type="NCBI Taxonomy" id="2781240"/>
    <lineage>
        <taxon>Bacteria</taxon>
        <taxon>Bacillati</taxon>
        <taxon>Actinomycetota</taxon>
        <taxon>Actinomycetes</taxon>
        <taxon>Pseudonocardiales</taxon>
        <taxon>Pseudonocardiaceae</taxon>
        <taxon>Saccharopolyspora</taxon>
    </lineage>
</organism>
<feature type="compositionally biased region" description="Low complexity" evidence="6">
    <location>
        <begin position="7"/>
        <end position="18"/>
    </location>
</feature>
<dbReference type="Gene3D" id="1.10.8.10">
    <property type="entry name" value="DNA helicase RuvA subunit, C-terminal domain"/>
    <property type="match status" value="1"/>
</dbReference>
<evidence type="ECO:0000256" key="1">
    <source>
        <dbReference type="ARBA" id="ARBA00022603"/>
    </source>
</evidence>
<feature type="binding site" evidence="5">
    <location>
        <position position="218"/>
    </location>
    <ligand>
        <name>S-adenosyl-L-methionine</name>
        <dbReference type="ChEBI" id="CHEBI:59789"/>
    </ligand>
</feature>
<dbReference type="InterPro" id="IPR040758">
    <property type="entry name" value="PrmC_N"/>
</dbReference>
<dbReference type="Pfam" id="PF17827">
    <property type="entry name" value="PrmC_N"/>
    <property type="match status" value="1"/>
</dbReference>
<feature type="region of interest" description="Disordered" evidence="6">
    <location>
        <begin position="1"/>
        <end position="22"/>
    </location>
</feature>
<dbReference type="PROSITE" id="PS00092">
    <property type="entry name" value="N6_MTASE"/>
    <property type="match status" value="1"/>
</dbReference>
<dbReference type="InterPro" id="IPR029063">
    <property type="entry name" value="SAM-dependent_MTases_sf"/>
</dbReference>
<feature type="binding site" evidence="5">
    <location>
        <begin position="218"/>
        <end position="221"/>
    </location>
    <ligand>
        <name>substrate</name>
    </ligand>
</feature>
<name>A0A929G2G2_9PSEU</name>
<dbReference type="InterPro" id="IPR002052">
    <property type="entry name" value="DNA_methylase_N6_adenine_CS"/>
</dbReference>
<keyword evidence="10" id="KW-1185">Reference proteome</keyword>
<dbReference type="Proteomes" id="UP000598360">
    <property type="component" value="Unassembled WGS sequence"/>
</dbReference>
<comment type="similarity">
    <text evidence="5">Belongs to the protein N5-glutamine methyltransferase family. PrmC subfamily.</text>
</comment>
<dbReference type="NCBIfam" id="TIGR00536">
    <property type="entry name" value="hemK_fam"/>
    <property type="match status" value="1"/>
</dbReference>
<dbReference type="GO" id="GO:0003676">
    <property type="term" value="F:nucleic acid binding"/>
    <property type="evidence" value="ECO:0007669"/>
    <property type="project" value="InterPro"/>
</dbReference>
<dbReference type="InterPro" id="IPR019874">
    <property type="entry name" value="RF_methyltr_PrmC"/>
</dbReference>
<evidence type="ECO:0000256" key="5">
    <source>
        <dbReference type="HAMAP-Rule" id="MF_02126"/>
    </source>
</evidence>
<dbReference type="PANTHER" id="PTHR18895">
    <property type="entry name" value="HEMK METHYLTRANSFERASE"/>
    <property type="match status" value="1"/>
</dbReference>
<evidence type="ECO:0000256" key="3">
    <source>
        <dbReference type="ARBA" id="ARBA00022691"/>
    </source>
</evidence>
<feature type="domain" description="Release factor glutamine methyltransferase N-terminal" evidence="8">
    <location>
        <begin position="34"/>
        <end position="100"/>
    </location>
</feature>
<dbReference type="SUPFAM" id="SSF53335">
    <property type="entry name" value="S-adenosyl-L-methionine-dependent methyltransferases"/>
    <property type="match status" value="1"/>
</dbReference>
<evidence type="ECO:0000259" key="7">
    <source>
        <dbReference type="Pfam" id="PF05175"/>
    </source>
</evidence>
<protein>
    <recommendedName>
        <fullName evidence="5">Release factor glutamine methyltransferase</fullName>
        <shortName evidence="5">RF MTase</shortName>
        <ecNumber evidence="5">2.1.1.297</ecNumber>
    </recommendedName>
    <alternativeName>
        <fullName evidence="5">N5-glutamine methyltransferase PrmC</fullName>
    </alternativeName>
    <alternativeName>
        <fullName evidence="5">Protein-(glutamine-N5) MTase PrmC</fullName>
    </alternativeName>
    <alternativeName>
        <fullName evidence="5">Protein-glutamine N-methyltransferase PrmC</fullName>
    </alternativeName>
</protein>
<dbReference type="Pfam" id="PF05175">
    <property type="entry name" value="MTS"/>
    <property type="match status" value="1"/>
</dbReference>
<accession>A0A929G2G2</accession>
<comment type="caution">
    <text evidence="5">Lacks conserved residue(s) required for the propagation of feature annotation.</text>
</comment>
<comment type="function">
    <text evidence="5">Methylates the class 1 translation termination release factors RF1/PrfA and RF2/PrfB on the glutamine residue of the universally conserved GGQ motif.</text>
</comment>
<dbReference type="AlphaFoldDB" id="A0A929G2G2"/>
<comment type="caution">
    <text evidence="9">The sequence shown here is derived from an EMBL/GenBank/DDBJ whole genome shotgun (WGS) entry which is preliminary data.</text>
</comment>
<dbReference type="NCBIfam" id="TIGR03534">
    <property type="entry name" value="RF_mod_PrmC"/>
    <property type="match status" value="1"/>
</dbReference>
<dbReference type="RefSeq" id="WP_193929208.1">
    <property type="nucleotide sequence ID" value="NZ_JADEYC010000025.1"/>
</dbReference>
<evidence type="ECO:0000256" key="2">
    <source>
        <dbReference type="ARBA" id="ARBA00022679"/>
    </source>
</evidence>
<evidence type="ECO:0000313" key="9">
    <source>
        <dbReference type="EMBL" id="MBE9375758.1"/>
    </source>
</evidence>
<keyword evidence="1 5" id="KW-0489">Methyltransferase</keyword>
<evidence type="ECO:0000256" key="6">
    <source>
        <dbReference type="SAM" id="MobiDB-lite"/>
    </source>
</evidence>
<keyword evidence="3 5" id="KW-0949">S-adenosyl-L-methionine</keyword>
<dbReference type="PANTHER" id="PTHR18895:SF74">
    <property type="entry name" value="MTRF1L RELEASE FACTOR GLUTAMINE METHYLTRANSFERASE"/>
    <property type="match status" value="1"/>
</dbReference>
<feature type="binding site" evidence="5">
    <location>
        <position position="168"/>
    </location>
    <ligand>
        <name>S-adenosyl-L-methionine</name>
        <dbReference type="ChEBI" id="CHEBI:59789"/>
    </ligand>
</feature>
<dbReference type="InterPro" id="IPR050320">
    <property type="entry name" value="N5-glutamine_MTase"/>
</dbReference>
<evidence type="ECO:0000256" key="4">
    <source>
        <dbReference type="ARBA" id="ARBA00048391"/>
    </source>
</evidence>
<dbReference type="Gene3D" id="3.40.50.150">
    <property type="entry name" value="Vaccinia Virus protein VP39"/>
    <property type="match status" value="1"/>
</dbReference>
<proteinExistence type="inferred from homology"/>
<sequence>MSEFVDPAQAPAAPSAAQEGSKLSGVRQPLRLAILEAERVLSAAGVASPRADAELLAAHLLGVERTKLMMVPLVDPPVVEALQDLVRRRAARVPLQHLTGSAALGPVRLSVGPGVFVPRPETELLLEWGLAALDGLESPRVVDLCTGSGALALGVAASRPDAQVHAVDNDPGALGWARRNVDEQVAAGAAPVRLVTGDVGDPGVLAELDGRVDLVLCNPPYVPEGTPVPLEVRNHDPHGAVFAGRDGLDVVRHVVACAARLLRPGGVFAIEHDDTHGGSVPALLSARRSFTEVVDHQDLAGRPRFATARRRDAAG</sequence>
<dbReference type="HAMAP" id="MF_02126">
    <property type="entry name" value="RF_methyltr_PrmC"/>
    <property type="match status" value="1"/>
</dbReference>
<feature type="domain" description="Methyltransferase small" evidence="7">
    <location>
        <begin position="132"/>
        <end position="222"/>
    </location>
</feature>
<gene>
    <name evidence="5 9" type="primary">prmC</name>
    <name evidence="9" type="ORF">IQ251_14990</name>
</gene>
<dbReference type="GO" id="GO:0032259">
    <property type="term" value="P:methylation"/>
    <property type="evidence" value="ECO:0007669"/>
    <property type="project" value="UniProtKB-KW"/>
</dbReference>
<dbReference type="InterPro" id="IPR004556">
    <property type="entry name" value="HemK-like"/>
</dbReference>
<reference evidence="9" key="1">
    <citation type="submission" date="2020-10" db="EMBL/GenBank/DDBJ databases">
        <title>Diversity and distribution of actinomycetes associated with coral in the coast of Hainan.</title>
        <authorList>
            <person name="Li F."/>
        </authorList>
    </citation>
    <scope>NUCLEOTIDE SEQUENCE</scope>
    <source>
        <strain evidence="9">HNM0983</strain>
    </source>
</reference>
<dbReference type="CDD" id="cd02440">
    <property type="entry name" value="AdoMet_MTases"/>
    <property type="match status" value="1"/>
</dbReference>
<evidence type="ECO:0000259" key="8">
    <source>
        <dbReference type="Pfam" id="PF17827"/>
    </source>
</evidence>
<keyword evidence="2 5" id="KW-0808">Transferase</keyword>
<evidence type="ECO:0000313" key="10">
    <source>
        <dbReference type="Proteomes" id="UP000598360"/>
    </source>
</evidence>
<dbReference type="EMBL" id="JADEYC010000025">
    <property type="protein sequence ID" value="MBE9375758.1"/>
    <property type="molecule type" value="Genomic_DNA"/>
</dbReference>
<dbReference type="InterPro" id="IPR007848">
    <property type="entry name" value="Small_mtfrase_dom"/>
</dbReference>